<dbReference type="InterPro" id="IPR006311">
    <property type="entry name" value="TAT_signal"/>
</dbReference>
<dbReference type="InterPro" id="IPR008334">
    <property type="entry name" value="5'-Nucleotdase_C"/>
</dbReference>
<accession>A4U035</accession>
<dbReference type="InterPro" id="IPR036907">
    <property type="entry name" value="5'-Nucleotdase_C_sf"/>
</dbReference>
<sequence length="561" mass="61286">MLTRRDFLQVAAATAVLAGGVPLARASARQDITQASLLEMKPVGQVTLLNFTDIHAQLMPLYFREPSVNLGVGAARGLVPHLSGKEFLKAYGLKAGSPQAYALTHEDFSALAKTYGRIGGLDRMATLVKAIRAQRPDNTLLVDCGDTWQGSYTSLATKGEDMVDAMNLLGVDVMVPHWEFTYGEARVKELVAKLKFPFLAQNVKDTEWEEDVFPHTATFEKGGVKIAVIGQAFPYTPVANPRYMMPKWSFGIRDEDMQKRVDAARAAGAELIVVASHNGFDVDRKMAGRVKGIDVLLTGHTHDAIPGVVKVGDTLLVASGSHGKFLARLDLEVKNKKVVNHAFKLMPVFSDAITPDTEMATLIAKIRAPHAEVLGRKLARTESLLYRRGNFNGTFDDLICQALLDEREAQISLSPGFRWGSSLPPGSDITMEDVYNQTAITYPNAYRSDMTGQLLKDILEDVADNLFNPDPYYQQGGDMVRVGGMGYRIDITKPMGSRISAMTLLKTGEKIEAGRSYVVSGWASVNEGTQGPPVWDVVAGWLQKHPSVKFDGNRAVQVMGG</sequence>
<dbReference type="SUPFAM" id="SSF55816">
    <property type="entry name" value="5'-nucleotidase (syn. UDP-sugar hydrolase), C-terminal domain"/>
    <property type="match status" value="1"/>
</dbReference>
<dbReference type="GO" id="GO:0000166">
    <property type="term" value="F:nucleotide binding"/>
    <property type="evidence" value="ECO:0007669"/>
    <property type="project" value="UniProtKB-KW"/>
</dbReference>
<evidence type="ECO:0000256" key="1">
    <source>
        <dbReference type="RuleBase" id="RU362119"/>
    </source>
</evidence>
<dbReference type="InterPro" id="IPR019546">
    <property type="entry name" value="TAT_signal_bac_arc"/>
</dbReference>
<proteinExistence type="inferred from homology"/>
<reference evidence="3" key="1">
    <citation type="journal article" date="2007" name="J. Bacteriol.">
        <title>Comparative genome analysis of four magnetotactic bacteria reveals a complex set of group-specific genes implicated in magnetosome biomineralization and function.</title>
        <authorList>
            <person name="Richter M."/>
            <person name="Kube M."/>
            <person name="Bazylinski D.A."/>
            <person name="Lombardot T."/>
            <person name="Gloeckner F.O."/>
            <person name="Reinhardt R."/>
            <person name="Schueler D."/>
        </authorList>
    </citation>
    <scope>NUCLEOTIDE SEQUENCE</scope>
    <source>
        <strain evidence="3">MSR-1</strain>
    </source>
</reference>
<dbReference type="PRINTS" id="PR01607">
    <property type="entry name" value="APYRASEFAMLY"/>
</dbReference>
<dbReference type="RefSeq" id="WP_106002404.1">
    <property type="nucleotide sequence ID" value="NZ_CP027527.1"/>
</dbReference>
<feature type="domain" description="5'-Nucleotidase C-terminal" evidence="2">
    <location>
        <begin position="393"/>
        <end position="531"/>
    </location>
</feature>
<keyword evidence="1" id="KW-0547">Nucleotide-binding</keyword>
<dbReference type="GO" id="GO:0016787">
    <property type="term" value="F:hydrolase activity"/>
    <property type="evidence" value="ECO:0007669"/>
    <property type="project" value="UniProtKB-KW"/>
</dbReference>
<dbReference type="Gene3D" id="3.60.21.10">
    <property type="match status" value="1"/>
</dbReference>
<dbReference type="InterPro" id="IPR030998">
    <property type="entry name" value="Thiosulf_SoxB"/>
</dbReference>
<name>A4U035_9PROT</name>
<dbReference type="PROSITE" id="PS51318">
    <property type="entry name" value="TAT"/>
    <property type="match status" value="1"/>
</dbReference>
<dbReference type="Pfam" id="PF02872">
    <property type="entry name" value="5_nucleotid_C"/>
    <property type="match status" value="1"/>
</dbReference>
<dbReference type="InterPro" id="IPR029052">
    <property type="entry name" value="Metallo-depent_PP-like"/>
</dbReference>
<protein>
    <submittedName>
        <fullName evidence="3">Sulfur oxidation protein SoxB</fullName>
    </submittedName>
</protein>
<dbReference type="InterPro" id="IPR041829">
    <property type="entry name" value="SoxB_N"/>
</dbReference>
<dbReference type="CDD" id="cd07411">
    <property type="entry name" value="MPP_SoxB_N"/>
    <property type="match status" value="1"/>
</dbReference>
<gene>
    <name evidence="3" type="primary">soxB</name>
    <name evidence="3" type="ORF">MGR_2187</name>
</gene>
<dbReference type="AlphaFoldDB" id="A4U035"/>
<dbReference type="NCBIfam" id="TIGR01409">
    <property type="entry name" value="TAT_signal_seq"/>
    <property type="match status" value="1"/>
</dbReference>
<evidence type="ECO:0000259" key="2">
    <source>
        <dbReference type="Pfam" id="PF02872"/>
    </source>
</evidence>
<organism evidence="3">
    <name type="scientific">Magnetospirillum gryphiswaldense</name>
    <dbReference type="NCBI Taxonomy" id="55518"/>
    <lineage>
        <taxon>Bacteria</taxon>
        <taxon>Pseudomonadati</taxon>
        <taxon>Pseudomonadota</taxon>
        <taxon>Alphaproteobacteria</taxon>
        <taxon>Rhodospirillales</taxon>
        <taxon>Rhodospirillaceae</taxon>
        <taxon>Magnetospirillum</taxon>
    </lineage>
</organism>
<dbReference type="PANTHER" id="PTHR11575">
    <property type="entry name" value="5'-NUCLEOTIDASE-RELATED"/>
    <property type="match status" value="1"/>
</dbReference>
<dbReference type="GO" id="GO:0030288">
    <property type="term" value="C:outer membrane-bounded periplasmic space"/>
    <property type="evidence" value="ECO:0007669"/>
    <property type="project" value="TreeGrafter"/>
</dbReference>
<dbReference type="InterPro" id="IPR006179">
    <property type="entry name" value="5_nucleotidase/apyrase"/>
</dbReference>
<dbReference type="PANTHER" id="PTHR11575:SF42">
    <property type="entry name" value="SULFUR OXIDATION PROTEIN SOXB"/>
    <property type="match status" value="1"/>
</dbReference>
<dbReference type="GO" id="GO:0009166">
    <property type="term" value="P:nucleotide catabolic process"/>
    <property type="evidence" value="ECO:0007669"/>
    <property type="project" value="InterPro"/>
</dbReference>
<dbReference type="EMBL" id="CU459003">
    <property type="protein sequence ID" value="CAM76242.1"/>
    <property type="molecule type" value="Genomic_DNA"/>
</dbReference>
<dbReference type="Gene3D" id="6.10.140.570">
    <property type="match status" value="1"/>
</dbReference>
<dbReference type="Gene3D" id="3.90.780.10">
    <property type="entry name" value="5'-Nucleotidase, C-terminal domain"/>
    <property type="match status" value="1"/>
</dbReference>
<dbReference type="SUPFAM" id="SSF56300">
    <property type="entry name" value="Metallo-dependent phosphatases"/>
    <property type="match status" value="1"/>
</dbReference>
<keyword evidence="1" id="KW-0378">Hydrolase</keyword>
<dbReference type="NCBIfam" id="TIGR04486">
    <property type="entry name" value="thiosulf_SoxB"/>
    <property type="match status" value="1"/>
</dbReference>
<comment type="similarity">
    <text evidence="1">Belongs to the 5'-nucleotidase family.</text>
</comment>
<evidence type="ECO:0000313" key="3">
    <source>
        <dbReference type="EMBL" id="CAM76242.1"/>
    </source>
</evidence>